<dbReference type="InterPro" id="IPR011576">
    <property type="entry name" value="Pyridox_Oxase_N"/>
</dbReference>
<sequence length="187" mass="19722">MTTGMTTGQIDSRYGDATATPPPWPEIERLLTDAQLYWIVTVRTDGRPHAVPLVGVWHEGAFAFCTGADEQKARNLDANPHVAVTTGSTGAQGWFSGTDVVVEGTAVRVTDAGALTALAAAWYAKYGEDWHFEVRGEEFVEVSSSGGATKGGVAEGGVAESGAPVYRVAPDKVLAFGGPHGQTRYRP</sequence>
<evidence type="ECO:0000313" key="5">
    <source>
        <dbReference type="Proteomes" id="UP000317484"/>
    </source>
</evidence>
<evidence type="ECO:0000259" key="3">
    <source>
        <dbReference type="Pfam" id="PF01243"/>
    </source>
</evidence>
<feature type="domain" description="Pyridoxamine 5'-phosphate oxidase N-terminal" evidence="3">
    <location>
        <begin position="25"/>
        <end position="129"/>
    </location>
</feature>
<dbReference type="Pfam" id="PF01243">
    <property type="entry name" value="PNPOx_N"/>
    <property type="match status" value="1"/>
</dbReference>
<dbReference type="Gene3D" id="2.30.110.10">
    <property type="entry name" value="Electron Transport, Fmn-binding Protein, Chain A"/>
    <property type="match status" value="1"/>
</dbReference>
<name>A0A521FPR3_9ACTN</name>
<dbReference type="InterPro" id="IPR052019">
    <property type="entry name" value="F420H2_bilvrd_red/Heme_oxyg"/>
</dbReference>
<dbReference type="GO" id="GO:0070967">
    <property type="term" value="F:coenzyme F420 binding"/>
    <property type="evidence" value="ECO:0007669"/>
    <property type="project" value="TreeGrafter"/>
</dbReference>
<evidence type="ECO:0000256" key="2">
    <source>
        <dbReference type="SAM" id="MobiDB-lite"/>
    </source>
</evidence>
<dbReference type="PANTHER" id="PTHR35176">
    <property type="entry name" value="HEME OXYGENASE HI_0854-RELATED"/>
    <property type="match status" value="1"/>
</dbReference>
<feature type="compositionally biased region" description="Polar residues" evidence="2">
    <location>
        <begin position="1"/>
        <end position="10"/>
    </location>
</feature>
<protein>
    <submittedName>
        <fullName evidence="4">Pyridoxamine 5'-phosphate oxidase</fullName>
    </submittedName>
</protein>
<dbReference type="GO" id="GO:0005829">
    <property type="term" value="C:cytosol"/>
    <property type="evidence" value="ECO:0007669"/>
    <property type="project" value="TreeGrafter"/>
</dbReference>
<evidence type="ECO:0000256" key="1">
    <source>
        <dbReference type="ARBA" id="ARBA00023002"/>
    </source>
</evidence>
<keyword evidence="1" id="KW-0560">Oxidoreductase</keyword>
<dbReference type="EMBL" id="FXTJ01000012">
    <property type="protein sequence ID" value="SMO98193.1"/>
    <property type="molecule type" value="Genomic_DNA"/>
</dbReference>
<dbReference type="AlphaFoldDB" id="A0A521FPR3"/>
<dbReference type="InterPro" id="IPR012349">
    <property type="entry name" value="Split_barrel_FMN-bd"/>
</dbReference>
<organism evidence="4 5">
    <name type="scientific">Geodermatophilus aquaeductus</name>
    <dbReference type="NCBI Taxonomy" id="1564161"/>
    <lineage>
        <taxon>Bacteria</taxon>
        <taxon>Bacillati</taxon>
        <taxon>Actinomycetota</taxon>
        <taxon>Actinomycetes</taxon>
        <taxon>Geodermatophilales</taxon>
        <taxon>Geodermatophilaceae</taxon>
        <taxon>Geodermatophilus</taxon>
    </lineage>
</organism>
<keyword evidence="5" id="KW-1185">Reference proteome</keyword>
<accession>A0A521FPR3</accession>
<gene>
    <name evidence="4" type="ORF">SAMN06273567_112132</name>
</gene>
<dbReference type="Proteomes" id="UP000317484">
    <property type="component" value="Unassembled WGS sequence"/>
</dbReference>
<dbReference type="GO" id="GO:0016627">
    <property type="term" value="F:oxidoreductase activity, acting on the CH-CH group of donors"/>
    <property type="evidence" value="ECO:0007669"/>
    <property type="project" value="TreeGrafter"/>
</dbReference>
<evidence type="ECO:0000313" key="4">
    <source>
        <dbReference type="EMBL" id="SMO98193.1"/>
    </source>
</evidence>
<feature type="region of interest" description="Disordered" evidence="2">
    <location>
        <begin position="1"/>
        <end position="22"/>
    </location>
</feature>
<proteinExistence type="predicted"/>
<reference evidence="4 5" key="1">
    <citation type="submission" date="2017-05" db="EMBL/GenBank/DDBJ databases">
        <authorList>
            <person name="Varghese N."/>
            <person name="Submissions S."/>
        </authorList>
    </citation>
    <scope>NUCLEOTIDE SEQUENCE [LARGE SCALE GENOMIC DNA]</scope>
    <source>
        <strain evidence="4 5">DSM 46834</strain>
    </source>
</reference>
<dbReference type="PANTHER" id="PTHR35176:SF4">
    <property type="entry name" value="PYRIDOXAMINE 5'-PHOSPHATE OXIDASE-RELATED FMN-BINDING"/>
    <property type="match status" value="1"/>
</dbReference>
<dbReference type="SUPFAM" id="SSF50475">
    <property type="entry name" value="FMN-binding split barrel"/>
    <property type="match status" value="1"/>
</dbReference>